<dbReference type="AlphaFoldDB" id="C1DP00"/>
<evidence type="ECO:0000313" key="2">
    <source>
        <dbReference type="Proteomes" id="UP000002424"/>
    </source>
</evidence>
<dbReference type="STRING" id="322710.Avin_31900"/>
<dbReference type="GeneID" id="88188371"/>
<proteinExistence type="predicted"/>
<keyword evidence="2" id="KW-1185">Reference proteome</keyword>
<dbReference type="KEGG" id="avn:Avin_31900"/>
<reference evidence="1 2" key="1">
    <citation type="journal article" date="2009" name="J. Bacteriol.">
        <title>Genome sequence of Azotobacter vinelandii, an obligate aerobe specialized to support diverse anaerobic metabolic processes.</title>
        <authorList>
            <person name="Setubal J.C."/>
            <person name="dos Santos P."/>
            <person name="Goldman B.S."/>
            <person name="Ertesvag H."/>
            <person name="Espin G."/>
            <person name="Rubio L.M."/>
            <person name="Valla S."/>
            <person name="Almeida N.F."/>
            <person name="Balasubramanian D."/>
            <person name="Cromes L."/>
            <person name="Curatti L."/>
            <person name="Du Z."/>
            <person name="Godsy E."/>
            <person name="Goodner B."/>
            <person name="Hellner-Burris K."/>
            <person name="Hernandez J.A."/>
            <person name="Houmiel K."/>
            <person name="Imperial J."/>
            <person name="Kennedy C."/>
            <person name="Larson T.J."/>
            <person name="Latreille P."/>
            <person name="Ligon L.S."/>
            <person name="Lu J."/>
            <person name="Maerk M."/>
            <person name="Miller N.M."/>
            <person name="Norton S."/>
            <person name="O'Carroll I.P."/>
            <person name="Paulsen I."/>
            <person name="Raulfs E.C."/>
            <person name="Roemer R."/>
            <person name="Rosser J."/>
            <person name="Segura D."/>
            <person name="Slater S."/>
            <person name="Stricklin S.L."/>
            <person name="Studholme D.J."/>
            <person name="Sun J."/>
            <person name="Viana C.J."/>
            <person name="Wallin E."/>
            <person name="Wang B."/>
            <person name="Wheeler C."/>
            <person name="Zhu H."/>
            <person name="Dean D.R."/>
            <person name="Dixon R."/>
            <person name="Wood D."/>
        </authorList>
    </citation>
    <scope>NUCLEOTIDE SEQUENCE [LARGE SCALE GENOMIC DNA]</scope>
    <source>
        <strain evidence="2">DJ / ATCC BAA-1303</strain>
    </source>
</reference>
<dbReference type="HOGENOM" id="CLU_3229033_0_0_6"/>
<evidence type="ECO:0000313" key="1">
    <source>
        <dbReference type="EMBL" id="ACO79353.1"/>
    </source>
</evidence>
<gene>
    <name evidence="1" type="ordered locus">Avin_31900</name>
</gene>
<dbReference type="EMBL" id="CP001157">
    <property type="protein sequence ID" value="ACO79353.1"/>
    <property type="molecule type" value="Genomic_DNA"/>
</dbReference>
<dbReference type="EnsemblBacteria" id="ACO79353">
    <property type="protein sequence ID" value="ACO79353"/>
    <property type="gene ID" value="Avin_31900"/>
</dbReference>
<accession>C1DP00</accession>
<protein>
    <submittedName>
        <fullName evidence="1">Uncharacterized protein</fullName>
    </submittedName>
</protein>
<name>C1DP00_AZOVD</name>
<dbReference type="RefSeq" id="WP_012701737.1">
    <property type="nucleotide sequence ID" value="NC_012560.1"/>
</dbReference>
<sequence>MNFANLKDQARSLFAEARFLVEIRSGQEYEQALALMDELIEVG</sequence>
<dbReference type="Proteomes" id="UP000002424">
    <property type="component" value="Chromosome"/>
</dbReference>
<organism evidence="1 2">
    <name type="scientific">Azotobacter vinelandii (strain DJ / ATCC BAA-1303)</name>
    <dbReference type="NCBI Taxonomy" id="322710"/>
    <lineage>
        <taxon>Bacteria</taxon>
        <taxon>Pseudomonadati</taxon>
        <taxon>Pseudomonadota</taxon>
        <taxon>Gammaproteobacteria</taxon>
        <taxon>Pseudomonadales</taxon>
        <taxon>Pseudomonadaceae</taxon>
        <taxon>Azotobacter</taxon>
    </lineage>
</organism>